<protein>
    <submittedName>
        <fullName evidence="1">Uncharacterized protein</fullName>
    </submittedName>
</protein>
<accession>A0AAD5UH82</accession>
<gene>
    <name evidence="1" type="ORF">HK103_004064</name>
</gene>
<dbReference type="Proteomes" id="UP001210925">
    <property type="component" value="Unassembled WGS sequence"/>
</dbReference>
<dbReference type="InterPro" id="IPR015943">
    <property type="entry name" value="WD40/YVTN_repeat-like_dom_sf"/>
</dbReference>
<dbReference type="PANTHER" id="PTHR44099">
    <property type="entry name" value="RABCONNECTIN-3B, ISOFORM A"/>
    <property type="match status" value="1"/>
</dbReference>
<dbReference type="InterPro" id="IPR001680">
    <property type="entry name" value="WD40_rpt"/>
</dbReference>
<dbReference type="PANTHER" id="PTHR44099:SF4">
    <property type="entry name" value="RABCONNECTIN-3B, ISOFORM A"/>
    <property type="match status" value="1"/>
</dbReference>
<dbReference type="InterPro" id="IPR049916">
    <property type="entry name" value="WDR72-like"/>
</dbReference>
<dbReference type="EMBL" id="JADGKB010000031">
    <property type="protein sequence ID" value="KAJ3258071.1"/>
    <property type="molecule type" value="Genomic_DNA"/>
</dbReference>
<dbReference type="SMART" id="SM00320">
    <property type="entry name" value="WD40"/>
    <property type="match status" value="4"/>
</dbReference>
<evidence type="ECO:0000313" key="1">
    <source>
        <dbReference type="EMBL" id="KAJ3258071.1"/>
    </source>
</evidence>
<organism evidence="1 2">
    <name type="scientific">Boothiomyces macroporosus</name>
    <dbReference type="NCBI Taxonomy" id="261099"/>
    <lineage>
        <taxon>Eukaryota</taxon>
        <taxon>Fungi</taxon>
        <taxon>Fungi incertae sedis</taxon>
        <taxon>Chytridiomycota</taxon>
        <taxon>Chytridiomycota incertae sedis</taxon>
        <taxon>Chytridiomycetes</taxon>
        <taxon>Rhizophydiales</taxon>
        <taxon>Terramycetaceae</taxon>
        <taxon>Boothiomyces</taxon>
    </lineage>
</organism>
<evidence type="ECO:0000313" key="2">
    <source>
        <dbReference type="Proteomes" id="UP001210925"/>
    </source>
</evidence>
<comment type="caution">
    <text evidence="1">The sequence shown here is derived from an EMBL/GenBank/DDBJ whole genome shotgun (WGS) entry which is preliminary data.</text>
</comment>
<dbReference type="SUPFAM" id="SSF50969">
    <property type="entry name" value="YVTN repeat-like/Quinoprotein amine dehydrogenase"/>
    <property type="match status" value="1"/>
</dbReference>
<reference evidence="1" key="1">
    <citation type="submission" date="2020-05" db="EMBL/GenBank/DDBJ databases">
        <title>Phylogenomic resolution of chytrid fungi.</title>
        <authorList>
            <person name="Stajich J.E."/>
            <person name="Amses K."/>
            <person name="Simmons R."/>
            <person name="Seto K."/>
            <person name="Myers J."/>
            <person name="Bonds A."/>
            <person name="Quandt C.A."/>
            <person name="Barry K."/>
            <person name="Liu P."/>
            <person name="Grigoriev I."/>
            <person name="Longcore J.E."/>
            <person name="James T.Y."/>
        </authorList>
    </citation>
    <scope>NUCLEOTIDE SEQUENCE</scope>
    <source>
        <strain evidence="1">PLAUS21</strain>
    </source>
</reference>
<keyword evidence="2" id="KW-1185">Reference proteome</keyword>
<sequence length="1508" mass="167844">MADVWPIANKQVLYTTMVALLKKYIAVGFADGSIAIVPQTTILMEDQNYWMKTAVRILIGHNCSISCLFVPDFAQLSAKNILLSGDSSGKVIMWNSLTGQTLGCFYNHSQSVTGFVQVPQEVGGKYKTSVLSIAQDNSVGLIQLEENVAFVGHKNRICAVYWRTVDHYLMMIHCIDGSLHIWHMKSGNLDRIVRDWSVDEIIATNIAKVNVLAQDTILHSRNTISVACFPQNSKKASTPIVAVALINVKKLIDEMYNGEQISNTQDTSPTGSISGSPAFERAKLTPASTEKHHNPIHYLQKKLTLKQEPKVEMPSGAIEASRGSRPDHVLASNLFSCIMSWGIDEELDNICSTELKMSKPNQLSIGIRGAGGYLSFPIPQASINPQTDWTYSPNLSAQRLLTIIAILRSLIANYNLSLEVPKLLRQFGAIVDYSTTLVPSFSFLIKFWQDAIVPLKAPIQSKTGCRATIILALIGSILPPALPLRMTKDVATSLELIIRDPGKNPYRLLAIEIIGTGFKSWEPHLNGSSLTGLTGQQNVQGAPLITPPSMIMARQALLSIANYNTGLFISTLTFDLLHAKDIWERVGGLKLLGLFIAKKPILLFNHLQPMVEAMVKMLDPNHPTVRESLQDIVTVNFADLVKIFPSIAFHPGTQRLAVGTVDGSSIIFDLRTATKLNLLEGIKSQAHGVSFSPNGKLIATLHLYSNQISFWQPSSGFLESLAGVFSGAQHPKQMGMQLPLGVSRVSAFRTFPLGAPNPEIDTRHVLESVRFEWTGERSIVMHPNQEKDHEEHHEEAQKPNRACVTERSHIVRIVGPKKGYKDTLLQRLESLESILHPLKKMDKTEATYQWASKQPMEQRVDALIHSFETTRNAVNDWQEDSNESSGNGLAKEEMNHMGDLENIIRDGGSSKWNMPNLNFGQSNALPYSVLQSAHIPSSPHVPTSTYNPSFQQEANLHPIGPNEEEFEIHLIRLGLLYCGLTTNYRLSLLLGENYSPHQKNVHQSLRMALCSHGVFYSNHPYLLSIIQNHENAISLSDSKGDPEDGRRIVVGLYLKQTEKMIPATPSSELELIDCIRALLIAVEGYMAIGKGSEAIRISGLVKDSIEKYQLFDISIFNPPLPPLGPSIDVSLTLEDYGGPSTKPMIPKLSDVEIKERFTLWEECLAVDTFTSMASGNSFIMDETKFPDSFRSPALDFTQVSYRFDHPLKFPRLCKPLAARNSIWCGGPMATAFDDIREMAAISALHYSAGIIKFRLPMIRLIRRTLRYSREIASGATHRYPTDNYQTLHVSLLQIFDELPPIFKPFNSLDLFVSNNNNVLINNVWRSFISFNHDFLVYLCSFCYLHLPIVQANYKFPLNTMKMDLYSSTEILAIILRILVFIIKSMYTPVPVNQSLFQSAPNTPTNQTQQQSPHSSVLSPGLATVQSAVTIFIISSSALLGARATNNAQLVLETEKLIDTWVYPALLRIGQVKPLGEKYLVKLKTLVNSDKNTMNNTPNMGHMQKAFMN</sequence>
<name>A0AAD5UH82_9FUNG</name>
<dbReference type="Gene3D" id="2.130.10.10">
    <property type="entry name" value="YVTN repeat-like/Quinoprotein amine dehydrogenase"/>
    <property type="match status" value="2"/>
</dbReference>
<dbReference type="GO" id="GO:0005737">
    <property type="term" value="C:cytoplasm"/>
    <property type="evidence" value="ECO:0007669"/>
    <property type="project" value="TreeGrafter"/>
</dbReference>
<dbReference type="InterPro" id="IPR011044">
    <property type="entry name" value="Quino_amine_DH_bsu"/>
</dbReference>
<proteinExistence type="predicted"/>